<evidence type="ECO:0008006" key="4">
    <source>
        <dbReference type="Google" id="ProtNLM"/>
    </source>
</evidence>
<dbReference type="Proteomes" id="UP000005141">
    <property type="component" value="Unassembled WGS sequence"/>
</dbReference>
<proteinExistence type="predicted"/>
<protein>
    <recommendedName>
        <fullName evidence="4">WG repeat-containing protein</fullName>
    </recommendedName>
</protein>
<keyword evidence="1" id="KW-0732">Signal</keyword>
<dbReference type="PANTHER" id="PTHR37841:SF1">
    <property type="entry name" value="DUF3298 DOMAIN-CONTAINING PROTEIN"/>
    <property type="match status" value="1"/>
</dbReference>
<organism evidence="2 3">
    <name type="scientific">Segatella oulorum F0390</name>
    <dbReference type="NCBI Taxonomy" id="702438"/>
    <lineage>
        <taxon>Bacteria</taxon>
        <taxon>Pseudomonadati</taxon>
        <taxon>Bacteroidota</taxon>
        <taxon>Bacteroidia</taxon>
        <taxon>Bacteroidales</taxon>
        <taxon>Prevotellaceae</taxon>
        <taxon>Segatella</taxon>
    </lineage>
</organism>
<name>G1WCC1_9BACT</name>
<evidence type="ECO:0000313" key="2">
    <source>
        <dbReference type="EMBL" id="EGV30691.1"/>
    </source>
</evidence>
<dbReference type="RefSeq" id="WP_004380515.1">
    <property type="nucleotide sequence ID" value="NZ_JH114216.1"/>
</dbReference>
<dbReference type="Pfam" id="PF14903">
    <property type="entry name" value="WG_beta_rep"/>
    <property type="match status" value="4"/>
</dbReference>
<comment type="caution">
    <text evidence="2">The sequence shown here is derived from an EMBL/GenBank/DDBJ whole genome shotgun (WGS) entry which is preliminary data.</text>
</comment>
<dbReference type="AlphaFoldDB" id="G1WCC1"/>
<accession>G1WCC1</accession>
<evidence type="ECO:0000313" key="3">
    <source>
        <dbReference type="Proteomes" id="UP000005141"/>
    </source>
</evidence>
<dbReference type="eggNOG" id="ENOG5033BYB">
    <property type="taxonomic scope" value="Bacteria"/>
</dbReference>
<dbReference type="InterPro" id="IPR032774">
    <property type="entry name" value="WG_beta_rep"/>
</dbReference>
<keyword evidence="3" id="KW-1185">Reference proteome</keyword>
<dbReference type="HOGENOM" id="CLU_606703_0_0_10"/>
<dbReference type="PATRIC" id="fig|702438.4.peg.1525"/>
<evidence type="ECO:0000256" key="1">
    <source>
        <dbReference type="SAM" id="SignalP"/>
    </source>
</evidence>
<sequence length="459" mass="53147">MKKIAILLLIMACTTISVYAQDIQITVKFIATTNIRQQNNGKLSLDDAQNRPIITDIDSIFPTRNVFYHVIKNGKHGIYYKSGKQCIPIEYDEIDEIKASYYASQNDYWLVRKGKNVGLYSHDGNQILPPIYLYIEQKRVDASQETDYFIVKKEHYGICDAKGNIVVAPIYAYITYTNGFWTLRKETPCDYIFNDKDIVKGITINQTKGPIYYDYKHSASDYSFEKDGLWGVINSEGLTIIKPQYEKELLIMNNLNNNRQVYFIAYQNRCYGMIDIDNNIILPFSYKSIKQIDDNGIVKLDDIQGKKKLFSMKKMQMLTNSSYDNVQASPSYCILEKDGLKAFFDADEEKILLPLAYESITTNMYKSTFIVSKGKKFGIVNRENKTLVPFEYDNISSTPNDSLFIVEKENEQGVIDLNNDIRIKLKPCKIKTFFNRLEIRELTTDTIIQKLDYNLKEIK</sequence>
<dbReference type="EMBL" id="ADGI01000050">
    <property type="protein sequence ID" value="EGV30691.1"/>
    <property type="molecule type" value="Genomic_DNA"/>
</dbReference>
<gene>
    <name evidence="2" type="ORF">HMPREF9431_01472</name>
</gene>
<dbReference type="PANTHER" id="PTHR37841">
    <property type="entry name" value="GLR2918 PROTEIN"/>
    <property type="match status" value="1"/>
</dbReference>
<dbReference type="GeneID" id="95426091"/>
<reference evidence="2 3" key="1">
    <citation type="submission" date="2011-07" db="EMBL/GenBank/DDBJ databases">
        <title>The Genome Sequence of Prevotella oulorum F0390.</title>
        <authorList>
            <consortium name="The Broad Institute Genome Sequencing Platform"/>
            <consortium name="The Broad Institute Genome Sequencing Center for Infectious Disease"/>
            <person name="Earl A."/>
            <person name="Ward D."/>
            <person name="Feldgarden M."/>
            <person name="Gevers D."/>
            <person name="Izard J."/>
            <person name="Ganesan A."/>
            <person name="Baranova O.V."/>
            <person name="Blanton J.M."/>
            <person name="Tanner A.C."/>
            <person name="Dewhirst F.E."/>
            <person name="Young S.K."/>
            <person name="Zeng Q."/>
            <person name="Gargeya S."/>
            <person name="Fitzgerald M."/>
            <person name="Haas B."/>
            <person name="Abouelleil A."/>
            <person name="Alvarado L."/>
            <person name="Arachchi H.M."/>
            <person name="Berlin A."/>
            <person name="Brown A."/>
            <person name="Chapman S.B."/>
            <person name="Chen Z."/>
            <person name="Dunbar C."/>
            <person name="Freedman E."/>
            <person name="Gearin G."/>
            <person name="Gellesch M."/>
            <person name="Goldberg J."/>
            <person name="Griggs A."/>
            <person name="Gujja S."/>
            <person name="Heiman D."/>
            <person name="Howarth C."/>
            <person name="Larson L."/>
            <person name="Lui A."/>
            <person name="MacDonald P.J.P."/>
            <person name="Mehta T."/>
            <person name="Montmayeur A."/>
            <person name="Murphy C."/>
            <person name="Neiman D."/>
            <person name="Pearson M."/>
            <person name="Priest M."/>
            <person name="Roberts A."/>
            <person name="Saif S."/>
            <person name="Shea T."/>
            <person name="Shenoy N."/>
            <person name="Sisk P."/>
            <person name="Stolte C."/>
            <person name="Sykes S."/>
            <person name="Wortman J."/>
            <person name="Nusbaum C."/>
            <person name="Birren B."/>
        </authorList>
    </citation>
    <scope>NUCLEOTIDE SEQUENCE [LARGE SCALE GENOMIC DNA]</scope>
    <source>
        <strain evidence="2 3">F0390</strain>
    </source>
</reference>
<feature type="signal peptide" evidence="1">
    <location>
        <begin position="1"/>
        <end position="20"/>
    </location>
</feature>
<feature type="chain" id="PRO_5003424882" description="WG repeat-containing protein" evidence="1">
    <location>
        <begin position="21"/>
        <end position="459"/>
    </location>
</feature>